<dbReference type="Proteomes" id="UP001060085">
    <property type="component" value="Linkage Group LG06"/>
</dbReference>
<evidence type="ECO:0000313" key="2">
    <source>
        <dbReference type="Proteomes" id="UP001060085"/>
    </source>
</evidence>
<dbReference type="EMBL" id="CM044706">
    <property type="protein sequence ID" value="KAI5658801.1"/>
    <property type="molecule type" value="Genomic_DNA"/>
</dbReference>
<reference evidence="2" key="1">
    <citation type="journal article" date="2023" name="Nat. Plants">
        <title>Single-cell RNA sequencing provides a high-resolution roadmap for understanding the multicellular compartmentation of specialized metabolism.</title>
        <authorList>
            <person name="Sun S."/>
            <person name="Shen X."/>
            <person name="Li Y."/>
            <person name="Li Y."/>
            <person name="Wang S."/>
            <person name="Li R."/>
            <person name="Zhang H."/>
            <person name="Shen G."/>
            <person name="Guo B."/>
            <person name="Wei J."/>
            <person name="Xu J."/>
            <person name="St-Pierre B."/>
            <person name="Chen S."/>
            <person name="Sun C."/>
        </authorList>
    </citation>
    <scope>NUCLEOTIDE SEQUENCE [LARGE SCALE GENOMIC DNA]</scope>
</reference>
<name>A0ACC0AH33_CATRO</name>
<accession>A0ACC0AH33</accession>
<keyword evidence="2" id="KW-1185">Reference proteome</keyword>
<evidence type="ECO:0000313" key="1">
    <source>
        <dbReference type="EMBL" id="KAI5658801.1"/>
    </source>
</evidence>
<organism evidence="1 2">
    <name type="scientific">Catharanthus roseus</name>
    <name type="common">Madagascar periwinkle</name>
    <name type="synonym">Vinca rosea</name>
    <dbReference type="NCBI Taxonomy" id="4058"/>
    <lineage>
        <taxon>Eukaryota</taxon>
        <taxon>Viridiplantae</taxon>
        <taxon>Streptophyta</taxon>
        <taxon>Embryophyta</taxon>
        <taxon>Tracheophyta</taxon>
        <taxon>Spermatophyta</taxon>
        <taxon>Magnoliopsida</taxon>
        <taxon>eudicotyledons</taxon>
        <taxon>Gunneridae</taxon>
        <taxon>Pentapetalae</taxon>
        <taxon>asterids</taxon>
        <taxon>lamiids</taxon>
        <taxon>Gentianales</taxon>
        <taxon>Apocynaceae</taxon>
        <taxon>Rauvolfioideae</taxon>
        <taxon>Vinceae</taxon>
        <taxon>Catharanthinae</taxon>
        <taxon>Catharanthus</taxon>
    </lineage>
</organism>
<gene>
    <name evidence="1" type="ORF">M9H77_27594</name>
</gene>
<protein>
    <submittedName>
        <fullName evidence="1">Uncharacterized protein</fullName>
    </submittedName>
</protein>
<comment type="caution">
    <text evidence="1">The sequence shown here is derived from an EMBL/GenBank/DDBJ whole genome shotgun (WGS) entry which is preliminary data.</text>
</comment>
<proteinExistence type="predicted"/>
<sequence length="180" mass="20702">MDDIRKIYHQNNYSNQILHTIAIQVDSLSSEIKSIPKATTSRFPAKAQLIQPTSSSLSSSSPLLHKISQTLDKINSNLPSSSRINTIDQENPEDLSSSSEASSLSSSNEFISKIHQVEDSFLEPKVAPTTVNKIRQFKSRRFSNPRWKQAETRNYYPRKRREYERLLEYRGGFGNDRRLR</sequence>